<keyword evidence="1" id="KW-0812">Transmembrane</keyword>
<dbReference type="OrthoDB" id="9914553at2"/>
<keyword evidence="3" id="KW-1185">Reference proteome</keyword>
<evidence type="ECO:0000313" key="2">
    <source>
        <dbReference type="EMBL" id="AWI08034.1"/>
    </source>
</evidence>
<evidence type="ECO:0000313" key="3">
    <source>
        <dbReference type="Proteomes" id="UP000244896"/>
    </source>
</evidence>
<name>A0A2U8E013_9BACT</name>
<dbReference type="AlphaFoldDB" id="A0A2U8E013"/>
<proteinExistence type="predicted"/>
<feature type="transmembrane region" description="Helical" evidence="1">
    <location>
        <begin position="9"/>
        <end position="29"/>
    </location>
</feature>
<keyword evidence="1" id="KW-0472">Membrane</keyword>
<dbReference type="Proteomes" id="UP000244896">
    <property type="component" value="Chromosome"/>
</dbReference>
<organism evidence="2 3">
    <name type="scientific">Ereboglobus luteus</name>
    <dbReference type="NCBI Taxonomy" id="1796921"/>
    <lineage>
        <taxon>Bacteria</taxon>
        <taxon>Pseudomonadati</taxon>
        <taxon>Verrucomicrobiota</taxon>
        <taxon>Opitutia</taxon>
        <taxon>Opitutales</taxon>
        <taxon>Opitutaceae</taxon>
        <taxon>Ereboglobus</taxon>
    </lineage>
</organism>
<dbReference type="EMBL" id="CP023004">
    <property type="protein sequence ID" value="AWI08034.1"/>
    <property type="molecule type" value="Genomic_DNA"/>
</dbReference>
<feature type="transmembrane region" description="Helical" evidence="1">
    <location>
        <begin position="41"/>
        <end position="60"/>
    </location>
</feature>
<protein>
    <submittedName>
        <fullName evidence="2">Uncharacterized protein</fullName>
    </submittedName>
</protein>
<gene>
    <name evidence="2" type="ORF">CKA38_01030</name>
</gene>
<sequence>MTPETRKRILIAVTILVAIALCLIFPRVLAFASLAARELRYFWWLILIAVVGIYLSFFAGRKKK</sequence>
<reference evidence="2 3" key="1">
    <citation type="journal article" date="2018" name="Syst. Appl. Microbiol.">
        <title>Ereboglobus luteus gen. nov. sp. nov. from cockroach guts, and new insights into the oxygen relationship of the genera Opitutus and Didymococcus (Verrucomicrobia: Opitutaceae).</title>
        <authorList>
            <person name="Tegtmeier D."/>
            <person name="Belitz A."/>
            <person name="Radek R."/>
            <person name="Heimerl T."/>
            <person name="Brune A."/>
        </authorList>
    </citation>
    <scope>NUCLEOTIDE SEQUENCE [LARGE SCALE GENOMIC DNA]</scope>
    <source>
        <strain evidence="2 3">Ho45</strain>
    </source>
</reference>
<dbReference type="KEGG" id="elut:CKA38_01030"/>
<evidence type="ECO:0000256" key="1">
    <source>
        <dbReference type="SAM" id="Phobius"/>
    </source>
</evidence>
<dbReference type="RefSeq" id="WP_108823842.1">
    <property type="nucleotide sequence ID" value="NZ_CP023004.1"/>
</dbReference>
<accession>A0A2U8E013</accession>
<keyword evidence="1" id="KW-1133">Transmembrane helix</keyword>